<gene>
    <name evidence="1" type="ORF">G2W53_028793</name>
</gene>
<evidence type="ECO:0000313" key="1">
    <source>
        <dbReference type="EMBL" id="KAF7814824.1"/>
    </source>
</evidence>
<sequence>MRVVGFTKALLRRAPLALLLPKRQAPWAP</sequence>
<dbReference type="AlphaFoldDB" id="A0A834T2Y7"/>
<name>A0A834T2Y7_9FABA</name>
<reference evidence="1" key="1">
    <citation type="submission" date="2020-09" db="EMBL/GenBank/DDBJ databases">
        <title>Genome-Enabled Discovery of Anthraquinone Biosynthesis in Senna tora.</title>
        <authorList>
            <person name="Kang S.-H."/>
            <person name="Pandey R.P."/>
            <person name="Lee C.-M."/>
            <person name="Sim J.-S."/>
            <person name="Jeong J.-T."/>
            <person name="Choi B.-S."/>
            <person name="Jung M."/>
            <person name="Ginzburg D."/>
            <person name="Zhao K."/>
            <person name="Won S.Y."/>
            <person name="Oh T.-J."/>
            <person name="Yu Y."/>
            <person name="Kim N.-H."/>
            <person name="Lee O.R."/>
            <person name="Lee T.-H."/>
            <person name="Bashyal P."/>
            <person name="Kim T.-S."/>
            <person name="Lee W.-H."/>
            <person name="Kawkins C."/>
            <person name="Kim C.-K."/>
            <person name="Kim J.S."/>
            <person name="Ahn B.O."/>
            <person name="Rhee S.Y."/>
            <person name="Sohng J.K."/>
        </authorList>
    </citation>
    <scope>NUCLEOTIDE SEQUENCE</scope>
    <source>
        <tissue evidence="1">Leaf</tissue>
    </source>
</reference>
<comment type="caution">
    <text evidence="1">The sequence shown here is derived from an EMBL/GenBank/DDBJ whole genome shotgun (WGS) entry which is preliminary data.</text>
</comment>
<dbReference type="EMBL" id="JAAIUW010000009">
    <property type="protein sequence ID" value="KAF7814824.1"/>
    <property type="molecule type" value="Genomic_DNA"/>
</dbReference>
<keyword evidence="2" id="KW-1185">Reference proteome</keyword>
<protein>
    <submittedName>
        <fullName evidence="1">Uncharacterized protein</fullName>
    </submittedName>
</protein>
<dbReference type="Proteomes" id="UP000634136">
    <property type="component" value="Unassembled WGS sequence"/>
</dbReference>
<accession>A0A834T2Y7</accession>
<evidence type="ECO:0000313" key="2">
    <source>
        <dbReference type="Proteomes" id="UP000634136"/>
    </source>
</evidence>
<proteinExistence type="predicted"/>
<organism evidence="1 2">
    <name type="scientific">Senna tora</name>
    <dbReference type="NCBI Taxonomy" id="362788"/>
    <lineage>
        <taxon>Eukaryota</taxon>
        <taxon>Viridiplantae</taxon>
        <taxon>Streptophyta</taxon>
        <taxon>Embryophyta</taxon>
        <taxon>Tracheophyta</taxon>
        <taxon>Spermatophyta</taxon>
        <taxon>Magnoliopsida</taxon>
        <taxon>eudicotyledons</taxon>
        <taxon>Gunneridae</taxon>
        <taxon>Pentapetalae</taxon>
        <taxon>rosids</taxon>
        <taxon>fabids</taxon>
        <taxon>Fabales</taxon>
        <taxon>Fabaceae</taxon>
        <taxon>Caesalpinioideae</taxon>
        <taxon>Cassia clade</taxon>
        <taxon>Senna</taxon>
    </lineage>
</organism>